<evidence type="ECO:0000313" key="7">
    <source>
        <dbReference type="EMBL" id="KAK4756545.1"/>
    </source>
</evidence>
<keyword evidence="8" id="KW-1185">Reference proteome</keyword>
<keyword evidence="4 6" id="KW-0964">Secreted</keyword>
<reference evidence="7 8" key="1">
    <citation type="journal article" date="2023" name="Hortic Res">
        <title>Pangenome of water caltrop reveals structural variations and asymmetric subgenome divergence after allopolyploidization.</title>
        <authorList>
            <person name="Zhang X."/>
            <person name="Chen Y."/>
            <person name="Wang L."/>
            <person name="Yuan Y."/>
            <person name="Fang M."/>
            <person name="Shi L."/>
            <person name="Lu R."/>
            <person name="Comes H.P."/>
            <person name="Ma Y."/>
            <person name="Chen Y."/>
            <person name="Huang G."/>
            <person name="Zhou Y."/>
            <person name="Zheng Z."/>
            <person name="Qiu Y."/>
        </authorList>
    </citation>
    <scope>NUCLEOTIDE SEQUENCE [LARGE SCALE GENOMIC DNA]</scope>
    <source>
        <tissue evidence="7">Roots</tissue>
    </source>
</reference>
<dbReference type="PANTHER" id="PTHR31232:SF43">
    <property type="entry name" value="S-PROTEIN HOMOLOG 29-RELATED"/>
    <property type="match status" value="1"/>
</dbReference>
<dbReference type="Proteomes" id="UP001345219">
    <property type="component" value="Chromosome 6"/>
</dbReference>
<dbReference type="GO" id="GO:0005576">
    <property type="term" value="C:extracellular region"/>
    <property type="evidence" value="ECO:0007669"/>
    <property type="project" value="UniProtKB-SubCell"/>
</dbReference>
<evidence type="ECO:0000256" key="6">
    <source>
        <dbReference type="RuleBase" id="RU367044"/>
    </source>
</evidence>
<proteinExistence type="inferred from homology"/>
<dbReference type="GO" id="GO:0060320">
    <property type="term" value="P:rejection of self pollen"/>
    <property type="evidence" value="ECO:0007669"/>
    <property type="project" value="UniProtKB-KW"/>
</dbReference>
<keyword evidence="3 6" id="KW-0713">Self-incompatibility</keyword>
<protein>
    <recommendedName>
        <fullName evidence="6">S-protein homolog</fullName>
    </recommendedName>
</protein>
<feature type="signal peptide" evidence="6">
    <location>
        <begin position="1"/>
        <end position="20"/>
    </location>
</feature>
<organism evidence="7 8">
    <name type="scientific">Trapa incisa</name>
    <dbReference type="NCBI Taxonomy" id="236973"/>
    <lineage>
        <taxon>Eukaryota</taxon>
        <taxon>Viridiplantae</taxon>
        <taxon>Streptophyta</taxon>
        <taxon>Embryophyta</taxon>
        <taxon>Tracheophyta</taxon>
        <taxon>Spermatophyta</taxon>
        <taxon>Magnoliopsida</taxon>
        <taxon>eudicotyledons</taxon>
        <taxon>Gunneridae</taxon>
        <taxon>Pentapetalae</taxon>
        <taxon>rosids</taxon>
        <taxon>malvids</taxon>
        <taxon>Myrtales</taxon>
        <taxon>Lythraceae</taxon>
        <taxon>Trapa</taxon>
    </lineage>
</organism>
<comment type="caution">
    <text evidence="7">The sequence shown here is derived from an EMBL/GenBank/DDBJ whole genome shotgun (WGS) entry which is preliminary data.</text>
</comment>
<evidence type="ECO:0000256" key="2">
    <source>
        <dbReference type="ARBA" id="ARBA00005581"/>
    </source>
</evidence>
<evidence type="ECO:0000256" key="4">
    <source>
        <dbReference type="ARBA" id="ARBA00022525"/>
    </source>
</evidence>
<comment type="subcellular location">
    <subcellularLocation>
        <location evidence="1 6">Secreted</location>
    </subcellularLocation>
</comment>
<accession>A0AAN7Q4A9</accession>
<dbReference type="EMBL" id="JAXIOK010000013">
    <property type="protein sequence ID" value="KAK4756545.1"/>
    <property type="molecule type" value="Genomic_DNA"/>
</dbReference>
<name>A0AAN7Q4A9_9MYRT</name>
<evidence type="ECO:0000256" key="3">
    <source>
        <dbReference type="ARBA" id="ARBA00022471"/>
    </source>
</evidence>
<comment type="similarity">
    <text evidence="2 6">Belongs to the plant self-incompatibility (S1) protein family.</text>
</comment>
<keyword evidence="5 6" id="KW-0732">Signal</keyword>
<evidence type="ECO:0000256" key="1">
    <source>
        <dbReference type="ARBA" id="ARBA00004613"/>
    </source>
</evidence>
<evidence type="ECO:0000256" key="5">
    <source>
        <dbReference type="ARBA" id="ARBA00022729"/>
    </source>
</evidence>
<dbReference type="InterPro" id="IPR010264">
    <property type="entry name" value="Self-incomp_S1"/>
</dbReference>
<dbReference type="PANTHER" id="PTHR31232">
    <property type="match status" value="1"/>
</dbReference>
<gene>
    <name evidence="7" type="ORF">SAY87_006672</name>
</gene>
<feature type="chain" id="PRO_5042663775" description="S-protein homolog" evidence="6">
    <location>
        <begin position="21"/>
        <end position="133"/>
    </location>
</feature>
<sequence>MHKNKITLLFLILLCVAVAGENDQRRVHVEVRNMLPPTHNFTIHCKSKDDDLGVHIVGLNQVYTFHFQRSILGRTLFFCGLYTEYGHGIYDLYKQTRDAYRCLQCNWGVTRDGVYGYADGTNHSDIFFKWVGP</sequence>
<dbReference type="Pfam" id="PF05938">
    <property type="entry name" value="Self-incomp_S1"/>
    <property type="match status" value="1"/>
</dbReference>
<evidence type="ECO:0000313" key="8">
    <source>
        <dbReference type="Proteomes" id="UP001345219"/>
    </source>
</evidence>
<dbReference type="AlphaFoldDB" id="A0AAN7Q4A9"/>